<comment type="caution">
    <text evidence="1">The sequence shown here is derived from an EMBL/GenBank/DDBJ whole genome shotgun (WGS) entry which is preliminary data.</text>
</comment>
<gene>
    <name evidence="1" type="ORF">STA1M1_36830</name>
</gene>
<name>A0ABQ5LXZ8_9RHOB</name>
<protein>
    <recommendedName>
        <fullName evidence="3">N-(5'-phosphoribosyl)anthranilate isomerase</fullName>
    </recommendedName>
</protein>
<evidence type="ECO:0008006" key="3">
    <source>
        <dbReference type="Google" id="ProtNLM"/>
    </source>
</evidence>
<reference evidence="1" key="1">
    <citation type="journal article" date="2023" name="Int. J. Syst. Evol. Microbiol.">
        <title>Sinisalibacter aestuarii sp. nov., isolated from estuarine sediment of the Arakawa River.</title>
        <authorList>
            <person name="Arafat S.T."/>
            <person name="Hirano S."/>
            <person name="Sato A."/>
            <person name="Takeuchi K."/>
            <person name="Yasuda T."/>
            <person name="Terahara T."/>
            <person name="Hamada M."/>
            <person name="Kobayashi T."/>
        </authorList>
    </citation>
    <scope>NUCLEOTIDE SEQUENCE</scope>
    <source>
        <strain evidence="1">B-399</strain>
    </source>
</reference>
<organism evidence="1 2">
    <name type="scientific">Sinisalibacter aestuarii</name>
    <dbReference type="NCBI Taxonomy" id="2949426"/>
    <lineage>
        <taxon>Bacteria</taxon>
        <taxon>Pseudomonadati</taxon>
        <taxon>Pseudomonadota</taxon>
        <taxon>Alphaproteobacteria</taxon>
        <taxon>Rhodobacterales</taxon>
        <taxon>Roseobacteraceae</taxon>
        <taxon>Sinisalibacter</taxon>
    </lineage>
</organism>
<accession>A0ABQ5LXZ8</accession>
<evidence type="ECO:0000313" key="2">
    <source>
        <dbReference type="Proteomes" id="UP001144205"/>
    </source>
</evidence>
<keyword evidence="2" id="KW-1185">Reference proteome</keyword>
<dbReference type="EMBL" id="BROH01000015">
    <property type="protein sequence ID" value="GKY89814.1"/>
    <property type="molecule type" value="Genomic_DNA"/>
</dbReference>
<proteinExistence type="predicted"/>
<dbReference type="Proteomes" id="UP001144205">
    <property type="component" value="Unassembled WGS sequence"/>
</dbReference>
<evidence type="ECO:0000313" key="1">
    <source>
        <dbReference type="EMBL" id="GKY89814.1"/>
    </source>
</evidence>
<sequence>MDRPNAPPLTPQGWLDALFASKAAQRGEVIQRKARDIERYAGWALFRAEIERRGYRAVENSGQVVIFCKRAAVRPLFSTELQIPVSF</sequence>